<dbReference type="RefSeq" id="WP_184953067.1">
    <property type="nucleotide sequence ID" value="NZ_BOMC01000037.1"/>
</dbReference>
<dbReference type="AlphaFoldDB" id="A0A7W7CTV7"/>
<organism evidence="1 2">
    <name type="scientific">Paractinoplanes abujensis</name>
    <dbReference type="NCBI Taxonomy" id="882441"/>
    <lineage>
        <taxon>Bacteria</taxon>
        <taxon>Bacillati</taxon>
        <taxon>Actinomycetota</taxon>
        <taxon>Actinomycetes</taxon>
        <taxon>Micromonosporales</taxon>
        <taxon>Micromonosporaceae</taxon>
        <taxon>Paractinoplanes</taxon>
    </lineage>
</organism>
<name>A0A7W7CTV7_9ACTN</name>
<comment type="caution">
    <text evidence="1">The sequence shown here is derived from an EMBL/GenBank/DDBJ whole genome shotgun (WGS) entry which is preliminary data.</text>
</comment>
<gene>
    <name evidence="1" type="ORF">BKA14_004752</name>
</gene>
<protein>
    <submittedName>
        <fullName evidence="1">Uncharacterized protein</fullName>
    </submittedName>
</protein>
<reference evidence="1 2" key="1">
    <citation type="submission" date="2020-08" db="EMBL/GenBank/DDBJ databases">
        <title>Sequencing the genomes of 1000 actinobacteria strains.</title>
        <authorList>
            <person name="Klenk H.-P."/>
        </authorList>
    </citation>
    <scope>NUCLEOTIDE SEQUENCE [LARGE SCALE GENOMIC DNA]</scope>
    <source>
        <strain evidence="1 2">DSM 45518</strain>
    </source>
</reference>
<keyword evidence="2" id="KW-1185">Reference proteome</keyword>
<sequence length="84" mass="8823">MTRLIVEGLHRLSSRPWLFVTGRLEGDALRIGDDLSLEGDISQPAVTVRAIELHGPPGRTTVAVDGVGAAVIGQGAVLVRPDEA</sequence>
<dbReference type="EMBL" id="JACHMF010000001">
    <property type="protein sequence ID" value="MBB4694604.1"/>
    <property type="molecule type" value="Genomic_DNA"/>
</dbReference>
<accession>A0A7W7CTV7</accession>
<evidence type="ECO:0000313" key="1">
    <source>
        <dbReference type="EMBL" id="MBB4694604.1"/>
    </source>
</evidence>
<dbReference type="Proteomes" id="UP000542742">
    <property type="component" value="Unassembled WGS sequence"/>
</dbReference>
<proteinExistence type="predicted"/>
<evidence type="ECO:0000313" key="2">
    <source>
        <dbReference type="Proteomes" id="UP000542742"/>
    </source>
</evidence>